<organism evidence="1">
    <name type="scientific">Leptochilus hemionitideus</name>
    <dbReference type="NCBI Taxonomy" id="493391"/>
    <lineage>
        <taxon>Eukaryota</taxon>
        <taxon>Viridiplantae</taxon>
        <taxon>Streptophyta</taxon>
        <taxon>Embryophyta</taxon>
        <taxon>Tracheophyta</taxon>
        <taxon>Polypodiopsida</taxon>
        <taxon>Polypodiidae</taxon>
        <taxon>Polypodiales</taxon>
        <taxon>Polypodiineae</taxon>
        <taxon>Polypodiaceae</taxon>
        <taxon>Microsoroideae</taxon>
        <taxon>Leptochilus</taxon>
    </lineage>
</organism>
<keyword evidence="1" id="KW-0689">Ribosomal protein</keyword>
<keyword evidence="1" id="KW-0687">Ribonucleoprotein</keyword>
<protein>
    <submittedName>
        <fullName evidence="1">Ribosomal protein S16</fullName>
    </submittedName>
</protein>
<sequence>MVKPRLKRCDRKQRLLTNQLQLIPNFGESGIDAFRRLVPTTPINKIAKPNWISIPSLLHLNKQLNRQRLLATFREGQGCLNKSELTSNQNLNF</sequence>
<geneLocation type="chloroplast" evidence="1"/>
<dbReference type="EMBL" id="MH319943">
    <property type="protein sequence ID" value="AYW16759.1"/>
    <property type="molecule type" value="Genomic_DNA"/>
</dbReference>
<dbReference type="GO" id="GO:0005840">
    <property type="term" value="C:ribosome"/>
    <property type="evidence" value="ECO:0007669"/>
    <property type="project" value="UniProtKB-KW"/>
</dbReference>
<accession>A0A3G5CV39</accession>
<evidence type="ECO:0000313" key="1">
    <source>
        <dbReference type="EMBL" id="AYW16759.1"/>
    </source>
</evidence>
<name>A0A3G5CV39_9MONI</name>
<dbReference type="AlphaFoldDB" id="A0A3G5CV39"/>
<keyword evidence="1" id="KW-0934">Plastid</keyword>
<reference evidence="1" key="1">
    <citation type="journal article" date="2018" name="Mitochondrial DNA Part B Resour">
        <title>The complete chloroplast genome of Leptochilus hemionitideus, a traditional Chinese medical fern.</title>
        <authorList>
            <person name="Min Y."/>
            <person name="Guan J."/>
            <person name="Li S."/>
            <person name="Liu S."/>
            <person name="Hong Y."/>
            <person name="Wang Z."/>
            <person name="Wang T."/>
            <person name="Su Y."/>
        </authorList>
    </citation>
    <scope>NUCLEOTIDE SEQUENCE</scope>
</reference>
<dbReference type="GeneID" id="38664845"/>
<gene>
    <name evidence="1" type="primary">rps16</name>
</gene>
<proteinExistence type="predicted"/>
<keyword evidence="1" id="KW-0150">Chloroplast</keyword>
<dbReference type="RefSeq" id="YP_009547711.1">
    <property type="nucleotide sequence ID" value="NC_040177.1"/>
</dbReference>